<dbReference type="InterPro" id="IPR051526">
    <property type="entry name" value="Beta-Glucosidase_SUN"/>
</dbReference>
<dbReference type="EMBL" id="JAVFHQ010000013">
    <property type="protein sequence ID" value="KAK4546790.1"/>
    <property type="molecule type" value="Genomic_DNA"/>
</dbReference>
<reference evidence="13 14" key="1">
    <citation type="submission" date="2021-11" db="EMBL/GenBank/DDBJ databases">
        <title>Black yeast isolated from Biological Soil Crust.</title>
        <authorList>
            <person name="Kurbessoian T."/>
        </authorList>
    </citation>
    <scope>NUCLEOTIDE SEQUENCE [LARGE SCALE GENOMIC DNA]</scope>
    <source>
        <strain evidence="13 14">CCFEE 5522</strain>
    </source>
</reference>
<feature type="compositionally biased region" description="Low complexity" evidence="11">
    <location>
        <begin position="133"/>
        <end position="179"/>
    </location>
</feature>
<evidence type="ECO:0000256" key="10">
    <source>
        <dbReference type="ARBA" id="ARBA00023326"/>
    </source>
</evidence>
<feature type="signal peptide" evidence="12">
    <location>
        <begin position="1"/>
        <end position="17"/>
    </location>
</feature>
<dbReference type="GO" id="GO:0031505">
    <property type="term" value="P:fungal-type cell wall organization"/>
    <property type="evidence" value="ECO:0007669"/>
    <property type="project" value="TreeGrafter"/>
</dbReference>
<comment type="subcellular location">
    <subcellularLocation>
        <location evidence="1">Secreted</location>
        <location evidence="1">Cell wall</location>
    </subcellularLocation>
</comment>
<dbReference type="GO" id="GO:0016798">
    <property type="term" value="F:hydrolase activity, acting on glycosyl bonds"/>
    <property type="evidence" value="ECO:0007669"/>
    <property type="project" value="UniProtKB-KW"/>
</dbReference>
<evidence type="ECO:0000256" key="6">
    <source>
        <dbReference type="ARBA" id="ARBA00022801"/>
    </source>
</evidence>
<evidence type="ECO:0000256" key="7">
    <source>
        <dbReference type="ARBA" id="ARBA00023277"/>
    </source>
</evidence>
<keyword evidence="8" id="KW-0326">Glycosidase</keyword>
<evidence type="ECO:0000256" key="2">
    <source>
        <dbReference type="ARBA" id="ARBA00010579"/>
    </source>
</evidence>
<dbReference type="PANTHER" id="PTHR31316">
    <property type="entry name" value="BETA-GLUCOSIDASE-LIKE PROTEIN NCA3, MITOCHONDRIAL-RELATED"/>
    <property type="match status" value="1"/>
</dbReference>
<sequence>MKYAITLLTAAVAVAAAQPHRHGHPHLHEAREAMPNPVADVVVVPGPTEIAYVLNGMTISEADVQEGIKNGTLVWENGGGVESAAAEASETSSSYVASSSSNAYVWSASTASTEAASTPSSTYRAWSSSEAATTSWSSPSSSSSSYSSSASSSSSATSSSSSSSSSSSGSDSSFDSDSTTGIDTAFPDGELDCSTFPSDYGAVAVSWMGLGGWTGIQQPGDTLSTGFSDITTVTSDTCSGSSCCTDGSYCSYACPAGYQKSQWPTTQGATGQSVGGILCKNGKLQLTNTAMSSNLCMSGADQVTVLVKNELSSNAAVCRTDYPGTEGETVPLDTQAGTTTNLTCPDADNYYTWEGGYTSAQYYVNPEGVSVKDACQWGSSDNPWGNYAPLNLGVGYSSGSAWLSIFQNSPTTTATLDFTVEITGDGLSGTCRYSNGQYCSGDDYDTCSSTTGCTVSLSSGTATFVFSSS</sequence>
<dbReference type="GO" id="GO:0009986">
    <property type="term" value="C:cell surface"/>
    <property type="evidence" value="ECO:0007669"/>
    <property type="project" value="TreeGrafter"/>
</dbReference>
<protein>
    <submittedName>
        <fullName evidence="13">Uncharacterized protein</fullName>
    </submittedName>
</protein>
<evidence type="ECO:0000256" key="8">
    <source>
        <dbReference type="ARBA" id="ARBA00023295"/>
    </source>
</evidence>
<dbReference type="Proteomes" id="UP001324427">
    <property type="component" value="Unassembled WGS sequence"/>
</dbReference>
<evidence type="ECO:0000313" key="13">
    <source>
        <dbReference type="EMBL" id="KAK4546790.1"/>
    </source>
</evidence>
<keyword evidence="3" id="KW-0134">Cell wall</keyword>
<evidence type="ECO:0000256" key="4">
    <source>
        <dbReference type="ARBA" id="ARBA00022525"/>
    </source>
</evidence>
<dbReference type="InterPro" id="IPR005556">
    <property type="entry name" value="SUN"/>
</dbReference>
<keyword evidence="7" id="KW-0119">Carbohydrate metabolism</keyword>
<proteinExistence type="inferred from homology"/>
<keyword evidence="6" id="KW-0378">Hydrolase</keyword>
<evidence type="ECO:0000256" key="1">
    <source>
        <dbReference type="ARBA" id="ARBA00004191"/>
    </source>
</evidence>
<name>A0AAV9JNB8_9PEZI</name>
<feature type="chain" id="PRO_5043687304" evidence="12">
    <location>
        <begin position="18"/>
        <end position="469"/>
    </location>
</feature>
<keyword evidence="9" id="KW-0961">Cell wall biogenesis/degradation</keyword>
<dbReference type="GO" id="GO:0009277">
    <property type="term" value="C:fungal-type cell wall"/>
    <property type="evidence" value="ECO:0007669"/>
    <property type="project" value="TreeGrafter"/>
</dbReference>
<dbReference type="PANTHER" id="PTHR31316:SF0">
    <property type="entry name" value="SECRETED BETA-GLUCOSIDASE SIM1-RELATED"/>
    <property type="match status" value="1"/>
</dbReference>
<evidence type="ECO:0000256" key="9">
    <source>
        <dbReference type="ARBA" id="ARBA00023316"/>
    </source>
</evidence>
<organism evidence="13 14">
    <name type="scientific">Oleoguttula mirabilis</name>
    <dbReference type="NCBI Taxonomy" id="1507867"/>
    <lineage>
        <taxon>Eukaryota</taxon>
        <taxon>Fungi</taxon>
        <taxon>Dikarya</taxon>
        <taxon>Ascomycota</taxon>
        <taxon>Pezizomycotina</taxon>
        <taxon>Dothideomycetes</taxon>
        <taxon>Dothideomycetidae</taxon>
        <taxon>Mycosphaerellales</taxon>
        <taxon>Teratosphaeriaceae</taxon>
        <taxon>Oleoguttula</taxon>
    </lineage>
</organism>
<evidence type="ECO:0000313" key="14">
    <source>
        <dbReference type="Proteomes" id="UP001324427"/>
    </source>
</evidence>
<dbReference type="Pfam" id="PF03856">
    <property type="entry name" value="SUN"/>
    <property type="match status" value="1"/>
</dbReference>
<keyword evidence="10" id="KW-0624">Polysaccharide degradation</keyword>
<evidence type="ECO:0000256" key="12">
    <source>
        <dbReference type="SAM" id="SignalP"/>
    </source>
</evidence>
<keyword evidence="14" id="KW-1185">Reference proteome</keyword>
<comment type="similarity">
    <text evidence="2">Belongs to the SUN family.</text>
</comment>
<keyword evidence="4" id="KW-0964">Secreted</keyword>
<accession>A0AAV9JNB8</accession>
<keyword evidence="5 12" id="KW-0732">Signal</keyword>
<dbReference type="AlphaFoldDB" id="A0AAV9JNB8"/>
<evidence type="ECO:0000256" key="3">
    <source>
        <dbReference type="ARBA" id="ARBA00022512"/>
    </source>
</evidence>
<dbReference type="GO" id="GO:0000272">
    <property type="term" value="P:polysaccharide catabolic process"/>
    <property type="evidence" value="ECO:0007669"/>
    <property type="project" value="UniProtKB-KW"/>
</dbReference>
<evidence type="ECO:0000256" key="11">
    <source>
        <dbReference type="SAM" id="MobiDB-lite"/>
    </source>
</evidence>
<feature type="region of interest" description="Disordered" evidence="11">
    <location>
        <begin position="133"/>
        <end position="181"/>
    </location>
</feature>
<evidence type="ECO:0000256" key="5">
    <source>
        <dbReference type="ARBA" id="ARBA00022729"/>
    </source>
</evidence>
<gene>
    <name evidence="13" type="ORF">LTR36_001522</name>
</gene>
<comment type="caution">
    <text evidence="13">The sequence shown here is derived from an EMBL/GenBank/DDBJ whole genome shotgun (WGS) entry which is preliminary data.</text>
</comment>